<dbReference type="Pfam" id="PF25559">
    <property type="entry name" value="DUF7931"/>
    <property type="match status" value="1"/>
</dbReference>
<proteinExistence type="predicted"/>
<evidence type="ECO:0000313" key="2">
    <source>
        <dbReference type="EMBL" id="PTQ89203.1"/>
    </source>
</evidence>
<feature type="domain" description="DUF7931" evidence="1">
    <location>
        <begin position="69"/>
        <end position="213"/>
    </location>
</feature>
<accession>A0A2T5IYW7</accession>
<dbReference type="InterPro" id="IPR057691">
    <property type="entry name" value="DUF7931"/>
</dbReference>
<protein>
    <recommendedName>
        <fullName evidence="1">DUF7931 domain-containing protein</fullName>
    </recommendedName>
</protein>
<evidence type="ECO:0000259" key="1">
    <source>
        <dbReference type="Pfam" id="PF25559"/>
    </source>
</evidence>
<dbReference type="Proteomes" id="UP000244223">
    <property type="component" value="Unassembled WGS sequence"/>
</dbReference>
<sequence>MMHSPDDKLREDGTIDYVPPVITQPLAIIKDSDSTLTPRPTVLFSDEQLTPFILGETENRIELSHLVMLQSAAIALLAQTQREILVISPDLEHERFDNDAFINALSGFSRSSRYTITRILLADPRLAIADGHRLVKLMRKLSSLIEIRQAHEDDIPHLEAVMIADNMGLLRCTQRDPWRGSLLAKGIPYAQQARQRFLEWWERSSEIMDFRELKI</sequence>
<comment type="caution">
    <text evidence="2">The sequence shown here is derived from an EMBL/GenBank/DDBJ whole genome shotgun (WGS) entry which is preliminary data.</text>
</comment>
<reference evidence="2 3" key="1">
    <citation type="submission" date="2018-04" db="EMBL/GenBank/DDBJ databases">
        <title>Genomic Encyclopedia of Archaeal and Bacterial Type Strains, Phase II (KMG-II): from individual species to whole genera.</title>
        <authorList>
            <person name="Goeker M."/>
        </authorList>
    </citation>
    <scope>NUCLEOTIDE SEQUENCE [LARGE SCALE GENOMIC DNA]</scope>
    <source>
        <strain evidence="2 3">DSM 5822</strain>
    </source>
</reference>
<keyword evidence="3" id="KW-1185">Reference proteome</keyword>
<dbReference type="AlphaFoldDB" id="A0A2T5IYW7"/>
<name>A0A2T5IYW7_9GAMM</name>
<gene>
    <name evidence="2" type="ORF">C8N29_10884</name>
</gene>
<evidence type="ECO:0000313" key="3">
    <source>
        <dbReference type="Proteomes" id="UP000244223"/>
    </source>
</evidence>
<dbReference type="RefSeq" id="WP_107865842.1">
    <property type="nucleotide sequence ID" value="NZ_QAON01000008.1"/>
</dbReference>
<dbReference type="EMBL" id="QAON01000008">
    <property type="protein sequence ID" value="PTQ89203.1"/>
    <property type="molecule type" value="Genomic_DNA"/>
</dbReference>
<dbReference type="OrthoDB" id="6999610at2"/>
<organism evidence="2 3">
    <name type="scientific">Agitococcus lubricus</name>
    <dbReference type="NCBI Taxonomy" id="1077255"/>
    <lineage>
        <taxon>Bacteria</taxon>
        <taxon>Pseudomonadati</taxon>
        <taxon>Pseudomonadota</taxon>
        <taxon>Gammaproteobacteria</taxon>
        <taxon>Moraxellales</taxon>
        <taxon>Moraxellaceae</taxon>
        <taxon>Agitococcus</taxon>
    </lineage>
</organism>